<gene>
    <name evidence="3" type="ORF">BGHDH14_bgh02073</name>
</gene>
<keyword evidence="4" id="KW-1185">Reference proteome</keyword>
<dbReference type="EMBL" id="CAUH01001821">
    <property type="protein sequence ID" value="CCU75878.1"/>
    <property type="molecule type" value="Genomic_DNA"/>
</dbReference>
<feature type="transmembrane region" description="Helical" evidence="2">
    <location>
        <begin position="46"/>
        <end position="64"/>
    </location>
</feature>
<keyword evidence="3" id="KW-0808">Transferase</keyword>
<evidence type="ECO:0000256" key="2">
    <source>
        <dbReference type="SAM" id="Phobius"/>
    </source>
</evidence>
<dbReference type="PANTHER" id="PTHR33604:SF3">
    <property type="entry name" value="OSJNBA0004B13.7 PROTEIN"/>
    <property type="match status" value="1"/>
</dbReference>
<dbReference type="HOGENOM" id="CLU_018583_0_0_1"/>
<keyword evidence="2" id="KW-0812">Transmembrane</keyword>
<organism evidence="3 4">
    <name type="scientific">Blumeria graminis f. sp. hordei (strain DH14)</name>
    <name type="common">Barley powdery mildew</name>
    <name type="synonym">Oidium monilioides f. sp. hordei</name>
    <dbReference type="NCBI Taxonomy" id="546991"/>
    <lineage>
        <taxon>Eukaryota</taxon>
        <taxon>Fungi</taxon>
        <taxon>Dikarya</taxon>
        <taxon>Ascomycota</taxon>
        <taxon>Pezizomycotina</taxon>
        <taxon>Leotiomycetes</taxon>
        <taxon>Erysiphales</taxon>
        <taxon>Erysiphaceae</taxon>
        <taxon>Blumeria</taxon>
        <taxon>Blumeria hordei</taxon>
    </lineage>
</organism>
<keyword evidence="2" id="KW-1133">Transmembrane helix</keyword>
<accession>N1JDM5</accession>
<sequence length="663" mass="75123">MRTRITLGSIQDEELGKKDDDHRPGDKKIFRLGRGYPNMYALQRRFLKRAAYGILGLIILYFLFKSVSSSLQHSNLEPGSIYTDSLQSSISKIKDVVTTSILPEKQPTTFEYNGAIKFHHLTTALTAPILEDNEAPNQNVLFAAANIKSAAKLLLLACEMAAWKRNNLHFAIMGRDTMPLNILKSANGVNKNCQVTFHDGRPDHSSSSSEFRMQASVSAAFKKINGFINPHATLVDGSGIEETWFLKSLKSTALDLSKTIIELPQNTEENLRWILQLDSRSLRDWNQISIEIIIHAQTSASGSLIRLLESLKKADYLSMSPPHLTIELPHYVEEQTSKYLQNFRWPAQSSPIEGNLLSVHHRIPQNILSADESAIRVLESFWPTNPYESQVLVLSPQAELSPLFFSYLKYLILNYKHGNVTSELQSKLLGISLDLPTTYFNDTTTFIPPIDDEKKSVNFLWQAPNSNACLFFADKWVELHDFVSRVLDSKNRLPVPKTLNRKELSKRYPSWLENVLQLSRLRGYFVLYPNFETPHSLATIHTELYKAPEEYQSELGSDEDLDSVIASEPTQFLELQPKEGRLIMDPLDRILPFEGELPDLNSIPRLSWNGKNLKVESFDESPSYGDQFRREIGGCTDGKPKTAMELSAGDLFCLEDVQMPQPD</sequence>
<dbReference type="OrthoDB" id="5397682at2759"/>
<evidence type="ECO:0000313" key="3">
    <source>
        <dbReference type="EMBL" id="CCU75878.1"/>
    </source>
</evidence>
<protein>
    <submittedName>
        <fullName evidence="3">Putative conserved protein/low similarity to glucosyl transferase</fullName>
    </submittedName>
</protein>
<evidence type="ECO:0000313" key="4">
    <source>
        <dbReference type="Proteomes" id="UP000015441"/>
    </source>
</evidence>
<feature type="compositionally biased region" description="Basic and acidic residues" evidence="1">
    <location>
        <begin position="14"/>
        <end position="23"/>
    </location>
</feature>
<reference evidence="3 4" key="1">
    <citation type="journal article" date="2010" name="Science">
        <title>Genome expansion and gene loss in powdery mildew fungi reveal tradeoffs in extreme parasitism.</title>
        <authorList>
            <person name="Spanu P.D."/>
            <person name="Abbott J.C."/>
            <person name="Amselem J."/>
            <person name="Burgis T.A."/>
            <person name="Soanes D.M."/>
            <person name="Stueber K."/>
            <person name="Ver Loren van Themaat E."/>
            <person name="Brown J.K.M."/>
            <person name="Butcher S.A."/>
            <person name="Gurr S.J."/>
            <person name="Lebrun M.-H."/>
            <person name="Ridout C.J."/>
            <person name="Schulze-Lefert P."/>
            <person name="Talbot N.J."/>
            <person name="Ahmadinejad N."/>
            <person name="Ametz C."/>
            <person name="Barton G.R."/>
            <person name="Benjdia M."/>
            <person name="Bidzinski P."/>
            <person name="Bindschedler L.V."/>
            <person name="Both M."/>
            <person name="Brewer M.T."/>
            <person name="Cadle-Davidson L."/>
            <person name="Cadle-Davidson M.M."/>
            <person name="Collemare J."/>
            <person name="Cramer R."/>
            <person name="Frenkel O."/>
            <person name="Godfrey D."/>
            <person name="Harriman J."/>
            <person name="Hoede C."/>
            <person name="King B.C."/>
            <person name="Klages S."/>
            <person name="Kleemann J."/>
            <person name="Knoll D."/>
            <person name="Koti P.S."/>
            <person name="Kreplak J."/>
            <person name="Lopez-Ruiz F.J."/>
            <person name="Lu X."/>
            <person name="Maekawa T."/>
            <person name="Mahanil S."/>
            <person name="Micali C."/>
            <person name="Milgroom M.G."/>
            <person name="Montana G."/>
            <person name="Noir S."/>
            <person name="O'Connell R.J."/>
            <person name="Oberhaensli S."/>
            <person name="Parlange F."/>
            <person name="Pedersen C."/>
            <person name="Quesneville H."/>
            <person name="Reinhardt R."/>
            <person name="Rott M."/>
            <person name="Sacristan S."/>
            <person name="Schmidt S.M."/>
            <person name="Schoen M."/>
            <person name="Skamnioti P."/>
            <person name="Sommer H."/>
            <person name="Stephens A."/>
            <person name="Takahara H."/>
            <person name="Thordal-Christensen H."/>
            <person name="Vigouroux M."/>
            <person name="Wessling R."/>
            <person name="Wicker T."/>
            <person name="Panstruga R."/>
        </authorList>
    </citation>
    <scope>NUCLEOTIDE SEQUENCE [LARGE SCALE GENOMIC DNA]</scope>
    <source>
        <strain evidence="3">DH14</strain>
    </source>
</reference>
<dbReference type="Proteomes" id="UP000015441">
    <property type="component" value="Unassembled WGS sequence"/>
</dbReference>
<dbReference type="GO" id="GO:0016740">
    <property type="term" value="F:transferase activity"/>
    <property type="evidence" value="ECO:0007669"/>
    <property type="project" value="UniProtKB-KW"/>
</dbReference>
<name>N1JDM5_BLUG1</name>
<proteinExistence type="predicted"/>
<dbReference type="AlphaFoldDB" id="N1JDM5"/>
<feature type="region of interest" description="Disordered" evidence="1">
    <location>
        <begin position="1"/>
        <end position="23"/>
    </location>
</feature>
<dbReference type="STRING" id="546991.N1JDM5"/>
<dbReference type="InParanoid" id="N1JDM5"/>
<comment type="caution">
    <text evidence="3">The sequence shown here is derived from an EMBL/GenBank/DDBJ whole genome shotgun (WGS) entry which is preliminary data.</text>
</comment>
<dbReference type="eggNOG" id="ENOG502QPYF">
    <property type="taxonomic scope" value="Eukaryota"/>
</dbReference>
<keyword evidence="2" id="KW-0472">Membrane</keyword>
<evidence type="ECO:0000256" key="1">
    <source>
        <dbReference type="SAM" id="MobiDB-lite"/>
    </source>
</evidence>
<dbReference type="PANTHER" id="PTHR33604">
    <property type="entry name" value="OSJNBA0004B13.7 PROTEIN"/>
    <property type="match status" value="1"/>
</dbReference>